<dbReference type="GO" id="GO:0016740">
    <property type="term" value="F:transferase activity"/>
    <property type="evidence" value="ECO:0007669"/>
    <property type="project" value="UniProtKB-KW"/>
</dbReference>
<reference evidence="3 4" key="1">
    <citation type="submission" date="2020-08" db="EMBL/GenBank/DDBJ databases">
        <authorList>
            <person name="Seo M.-J."/>
        </authorList>
    </citation>
    <scope>NUCLEOTIDE SEQUENCE [LARGE SCALE GENOMIC DNA]</scope>
    <source>
        <strain evidence="3 4">KIGAM211</strain>
    </source>
</reference>
<dbReference type="InterPro" id="IPR002575">
    <property type="entry name" value="Aminoglycoside_PTrfase"/>
</dbReference>
<dbReference type="PANTHER" id="PTHR47829:SF1">
    <property type="entry name" value="HAD FAMILY PHOSPHATASE"/>
    <property type="match status" value="1"/>
</dbReference>
<dbReference type="Gene3D" id="3.30.200.20">
    <property type="entry name" value="Phosphorylase Kinase, domain 1"/>
    <property type="match status" value="1"/>
</dbReference>
<feature type="region of interest" description="Disordered" evidence="1">
    <location>
        <begin position="1"/>
        <end position="20"/>
    </location>
</feature>
<dbReference type="InterPro" id="IPR011009">
    <property type="entry name" value="Kinase-like_dom_sf"/>
</dbReference>
<accession>A0A7X0VAY0</accession>
<dbReference type="RefSeq" id="WP_185253166.1">
    <property type="nucleotide sequence ID" value="NZ_JACKXE010000001.1"/>
</dbReference>
<feature type="domain" description="Aminoglycoside phosphotransferase" evidence="2">
    <location>
        <begin position="49"/>
        <end position="287"/>
    </location>
</feature>
<keyword evidence="4" id="KW-1185">Reference proteome</keyword>
<evidence type="ECO:0000313" key="3">
    <source>
        <dbReference type="EMBL" id="MBB6628076.1"/>
    </source>
</evidence>
<dbReference type="Pfam" id="PF01636">
    <property type="entry name" value="APH"/>
    <property type="match status" value="1"/>
</dbReference>
<gene>
    <name evidence="3" type="ORF">H5V45_12175</name>
</gene>
<keyword evidence="3" id="KW-0808">Transferase</keyword>
<dbReference type="CDD" id="cd05154">
    <property type="entry name" value="ACAD10_11_N-like"/>
    <property type="match status" value="1"/>
</dbReference>
<dbReference type="InterPro" id="IPR041726">
    <property type="entry name" value="ACAD10_11_N"/>
</dbReference>
<dbReference type="SUPFAM" id="SSF56112">
    <property type="entry name" value="Protein kinase-like (PK-like)"/>
    <property type="match status" value="1"/>
</dbReference>
<protein>
    <submittedName>
        <fullName evidence="3">Phosphotransferase family protein</fullName>
    </submittedName>
</protein>
<dbReference type="Proteomes" id="UP000523955">
    <property type="component" value="Unassembled WGS sequence"/>
</dbReference>
<evidence type="ECO:0000259" key="2">
    <source>
        <dbReference type="Pfam" id="PF01636"/>
    </source>
</evidence>
<sequence length="370" mass="41454">MSDAGSRPTDAGNPARPVRDEDAFDVEAVAAWLREHATAYHDDLVGTPEVRQFPGGASNLTYLLRYPTRDLILRRPPRGAKARSAHDMGREFRIQSALAPVFPYVPAMVGYCQDESVIGSDFYVMERIDGTILRHDLPAPMTPEEASTLCQHALDVLVALHEVDVEAHEELAALGRGEGYVARQVAGWTDRFAKARTDDTGDWSDIVAWLEEHRPDDVAQVLIHNDFRLDNMVLDPEDRLTVIGVLDWEMATVGDPLTDLGGMLSYWVEAGDDEFFQMFRRQPSTEPGMWTRQEFVERYCARTGHVVTPEQWRFYEVLGLFRLAVIAQQIWYRYAHGQTTNEAYAVFGPAVAVLEARCRSRIAGADGAGA</sequence>
<evidence type="ECO:0000313" key="4">
    <source>
        <dbReference type="Proteomes" id="UP000523955"/>
    </source>
</evidence>
<dbReference type="InterPro" id="IPR052898">
    <property type="entry name" value="ACAD10-like"/>
</dbReference>
<proteinExistence type="predicted"/>
<comment type="caution">
    <text evidence="3">The sequence shown here is derived from an EMBL/GenBank/DDBJ whole genome shotgun (WGS) entry which is preliminary data.</text>
</comment>
<organism evidence="3 4">
    <name type="scientific">Nocardioides luti</name>
    <dbReference type="NCBI Taxonomy" id="2761101"/>
    <lineage>
        <taxon>Bacteria</taxon>
        <taxon>Bacillati</taxon>
        <taxon>Actinomycetota</taxon>
        <taxon>Actinomycetes</taxon>
        <taxon>Propionibacteriales</taxon>
        <taxon>Nocardioidaceae</taxon>
        <taxon>Nocardioides</taxon>
    </lineage>
</organism>
<dbReference type="EMBL" id="JACKXE010000001">
    <property type="protein sequence ID" value="MBB6628076.1"/>
    <property type="molecule type" value="Genomic_DNA"/>
</dbReference>
<dbReference type="Gene3D" id="3.90.1200.10">
    <property type="match status" value="1"/>
</dbReference>
<dbReference type="AlphaFoldDB" id="A0A7X0VAY0"/>
<evidence type="ECO:0000256" key="1">
    <source>
        <dbReference type="SAM" id="MobiDB-lite"/>
    </source>
</evidence>
<dbReference type="PANTHER" id="PTHR47829">
    <property type="entry name" value="HYDROLASE, PUTATIVE (AFU_ORTHOLOGUE AFUA_1G12880)-RELATED"/>
    <property type="match status" value="1"/>
</dbReference>
<name>A0A7X0VAY0_9ACTN</name>